<evidence type="ECO:0000256" key="1">
    <source>
        <dbReference type="ARBA" id="ARBA00004370"/>
    </source>
</evidence>
<dbReference type="InterPro" id="IPR019424">
    <property type="entry name" value="7TM_GPCR_Srsx"/>
</dbReference>
<comment type="subcellular location">
    <subcellularLocation>
        <location evidence="1">Membrane</location>
    </subcellularLocation>
</comment>
<feature type="transmembrane region" description="Helical" evidence="5">
    <location>
        <begin position="128"/>
        <end position="148"/>
    </location>
</feature>
<feature type="transmembrane region" description="Helical" evidence="5">
    <location>
        <begin position="64"/>
        <end position="82"/>
    </location>
</feature>
<keyword evidence="3 5" id="KW-1133">Transmembrane helix</keyword>
<dbReference type="EMBL" id="CAJEWN010000359">
    <property type="protein sequence ID" value="CAD2180020.1"/>
    <property type="molecule type" value="Genomic_DNA"/>
</dbReference>
<dbReference type="SUPFAM" id="SSF81321">
    <property type="entry name" value="Family A G protein-coupled receptor-like"/>
    <property type="match status" value="1"/>
</dbReference>
<comment type="caution">
    <text evidence="7">The sequence shown here is derived from an EMBL/GenBank/DDBJ whole genome shotgun (WGS) entry which is preliminary data.</text>
</comment>
<evidence type="ECO:0000259" key="6">
    <source>
        <dbReference type="PROSITE" id="PS50262"/>
    </source>
</evidence>
<evidence type="ECO:0000256" key="2">
    <source>
        <dbReference type="ARBA" id="ARBA00022692"/>
    </source>
</evidence>
<dbReference type="InterPro" id="IPR017452">
    <property type="entry name" value="GPCR_Rhodpsn_7TM"/>
</dbReference>
<gene>
    <name evidence="7" type="ORF">MENT_LOCUS32070</name>
</gene>
<dbReference type="SMART" id="SM01381">
    <property type="entry name" value="7TM_GPCR_Srsx"/>
    <property type="match status" value="1"/>
</dbReference>
<keyword evidence="2 5" id="KW-0812">Transmembrane</keyword>
<dbReference type="AlphaFoldDB" id="A0A6V7VYM8"/>
<feature type="domain" description="G-protein coupled receptors family 1 profile" evidence="6">
    <location>
        <begin position="72"/>
        <end position="307"/>
    </location>
</feature>
<evidence type="ECO:0000256" key="5">
    <source>
        <dbReference type="SAM" id="Phobius"/>
    </source>
</evidence>
<dbReference type="PANTHER" id="PTHR23360">
    <property type="entry name" value="G-PROTEIN COUPLED RECEPTORS FAMILY 1 PROFILE DOMAIN-CONTAINING PROTEIN-RELATED"/>
    <property type="match status" value="1"/>
</dbReference>
<dbReference type="PROSITE" id="PS50262">
    <property type="entry name" value="G_PROTEIN_RECEP_F1_2"/>
    <property type="match status" value="1"/>
</dbReference>
<accession>A0A6V7VYM8</accession>
<evidence type="ECO:0000313" key="7">
    <source>
        <dbReference type="EMBL" id="CAD2180020.1"/>
    </source>
</evidence>
<proteinExistence type="predicted"/>
<feature type="transmembrane region" description="Helical" evidence="5">
    <location>
        <begin position="12"/>
        <end position="32"/>
    </location>
</feature>
<feature type="transmembrane region" description="Helical" evidence="5">
    <location>
        <begin position="169"/>
        <end position="190"/>
    </location>
</feature>
<feature type="transmembrane region" description="Helical" evidence="5">
    <location>
        <begin position="94"/>
        <end position="122"/>
    </location>
</feature>
<keyword evidence="4 5" id="KW-0472">Membrane</keyword>
<dbReference type="CDD" id="cd00637">
    <property type="entry name" value="7tm_classA_rhodopsin-like"/>
    <property type="match status" value="1"/>
</dbReference>
<feature type="transmembrane region" description="Helical" evidence="5">
    <location>
        <begin position="294"/>
        <end position="317"/>
    </location>
</feature>
<feature type="transmembrane region" description="Helical" evidence="5">
    <location>
        <begin position="261"/>
        <end position="282"/>
    </location>
</feature>
<reference evidence="7 8" key="1">
    <citation type="submission" date="2020-08" db="EMBL/GenBank/DDBJ databases">
        <authorList>
            <person name="Koutsovoulos G."/>
            <person name="Danchin GJ E."/>
        </authorList>
    </citation>
    <scope>NUCLEOTIDE SEQUENCE [LARGE SCALE GENOMIC DNA]</scope>
</reference>
<dbReference type="Gene3D" id="1.20.1070.10">
    <property type="entry name" value="Rhodopsin 7-helix transmembrane proteins"/>
    <property type="match status" value="1"/>
</dbReference>
<organism evidence="7 8">
    <name type="scientific">Meloidogyne enterolobii</name>
    <name type="common">Root-knot nematode worm</name>
    <name type="synonym">Meloidogyne mayaguensis</name>
    <dbReference type="NCBI Taxonomy" id="390850"/>
    <lineage>
        <taxon>Eukaryota</taxon>
        <taxon>Metazoa</taxon>
        <taxon>Ecdysozoa</taxon>
        <taxon>Nematoda</taxon>
        <taxon>Chromadorea</taxon>
        <taxon>Rhabditida</taxon>
        <taxon>Tylenchina</taxon>
        <taxon>Tylenchomorpha</taxon>
        <taxon>Tylenchoidea</taxon>
        <taxon>Meloidogynidae</taxon>
        <taxon>Meloidogyninae</taxon>
        <taxon>Meloidogyne</taxon>
    </lineage>
</organism>
<protein>
    <recommendedName>
        <fullName evidence="6">G-protein coupled receptors family 1 profile domain-containing protein</fullName>
    </recommendedName>
</protein>
<dbReference type="Pfam" id="PF10320">
    <property type="entry name" value="7TM_GPCR_Srsx"/>
    <property type="match status" value="1"/>
</dbReference>
<dbReference type="GO" id="GO:0016020">
    <property type="term" value="C:membrane"/>
    <property type="evidence" value="ECO:0007669"/>
    <property type="project" value="UniProtKB-SubCell"/>
</dbReference>
<dbReference type="OrthoDB" id="5820127at2759"/>
<dbReference type="InterPro" id="IPR047130">
    <property type="entry name" value="7TM_GPCR_Srsx_nematod"/>
</dbReference>
<dbReference type="GO" id="GO:0004930">
    <property type="term" value="F:G protein-coupled receptor activity"/>
    <property type="evidence" value="ECO:0007669"/>
    <property type="project" value="InterPro"/>
</dbReference>
<evidence type="ECO:0000256" key="3">
    <source>
        <dbReference type="ARBA" id="ARBA00022989"/>
    </source>
</evidence>
<sequence length="375" mass="42728">MGRMNWTRASHYIYSPIIQYFLNLKILSKMVVTPYNSSTDLWYMYFQNKTGDLTLIEMYGGRSIVAFIALIFNLSIVYVTLIKKSLHSCCQILIALESFFGIFLNLNYFVSFILSLIGQPFIKYVPCFWIQILSIITGNDAQITMILIGFDRLFAVKLPIWYKNRNTKLYALLVAAILILYASYQLFLYLNVLADTDGETLVTCSSYDIGRGSWSVIMYFNGIILSGILMITYILIWFLVFLRKSSGNAVSSSNRRIIKSLIIIIILNMIGVFINNALRQFYNFVTVDVVTKNFITFINSHLSIIAYSSNAPVLYFLSEKYHAAFNDCFPFLKNLNISSSHLRSNVASVPSVTSTIGVHPRLPRNVNKPLTVINS</sequence>
<dbReference type="InterPro" id="IPR000276">
    <property type="entry name" value="GPCR_Rhodpsn"/>
</dbReference>
<evidence type="ECO:0000256" key="4">
    <source>
        <dbReference type="ARBA" id="ARBA00023136"/>
    </source>
</evidence>
<dbReference type="Proteomes" id="UP000580250">
    <property type="component" value="Unassembled WGS sequence"/>
</dbReference>
<evidence type="ECO:0000313" key="8">
    <source>
        <dbReference type="Proteomes" id="UP000580250"/>
    </source>
</evidence>
<feature type="transmembrane region" description="Helical" evidence="5">
    <location>
        <begin position="216"/>
        <end position="240"/>
    </location>
</feature>
<name>A0A6V7VYM8_MELEN</name>